<evidence type="ECO:0000313" key="5">
    <source>
        <dbReference type="Proteomes" id="UP001300261"/>
    </source>
</evidence>
<keyword evidence="1 4" id="KW-0378">Hydrolase</keyword>
<gene>
    <name evidence="4" type="ORF">ON753_25925</name>
</gene>
<sequence length="359" mass="38391">MARRIGKRLLQVVFWLCCVTLLALATFALPVQTWRTGELPASDLPTSRPDAERPSRLWIDTDAACGHGRRSDPDDCLAVLNLVQSEEIRIAGVSTVFGNAALEVTDPTTRELASRLSAAGNPMPDVWRGSASPMTPQGAAPTEATSALADALRAGPLTIVALGPLTNVASTLRSQPELAGNVEQVIAVMGRRPGHLFHPSEGNGDGILFGHGPIFSDLNFRKDPAAVRFLLSTAVPVTLIPYEAARNVILTPEDLAGIANSGPAGAWVADSAAGWMNFWQESVGLDGFYPFDLVAAHYVLAPQSFRCSTAQARVEPGWAPDWLWMIDSAGLFVNVPKSGTDGRRVNYCHILSGNHSAHR</sequence>
<proteinExistence type="predicted"/>
<dbReference type="Gene3D" id="3.90.245.10">
    <property type="entry name" value="Ribonucleoside hydrolase-like"/>
    <property type="match status" value="1"/>
</dbReference>
<dbReference type="Pfam" id="PF01156">
    <property type="entry name" value="IU_nuc_hydro"/>
    <property type="match status" value="1"/>
</dbReference>
<comment type="caution">
    <text evidence="4">The sequence shown here is derived from an EMBL/GenBank/DDBJ whole genome shotgun (WGS) entry which is preliminary data.</text>
</comment>
<accession>A0ABT3R9I8</accession>
<dbReference type="GO" id="GO:0016787">
    <property type="term" value="F:hydrolase activity"/>
    <property type="evidence" value="ECO:0007669"/>
    <property type="project" value="UniProtKB-KW"/>
</dbReference>
<evidence type="ECO:0000259" key="3">
    <source>
        <dbReference type="Pfam" id="PF01156"/>
    </source>
</evidence>
<dbReference type="InterPro" id="IPR001910">
    <property type="entry name" value="Inosine/uridine_hydrolase_dom"/>
</dbReference>
<reference evidence="4 5" key="1">
    <citation type="journal article" date="2016" name="Int. J. Syst. Evol. Microbiol.">
        <title>Labrenzia salina sp. nov., isolated from the rhizosphere of the halophyte Arthrocnemum macrostachyum.</title>
        <authorList>
            <person name="Camacho M."/>
            <person name="Redondo-Gomez S."/>
            <person name="Rodriguez-Llorente I."/>
            <person name="Rohde M."/>
            <person name="Sproer C."/>
            <person name="Schumann P."/>
            <person name="Klenk H.P."/>
            <person name="Montero-Calasanz M.D.C."/>
        </authorList>
    </citation>
    <scope>NUCLEOTIDE SEQUENCE [LARGE SCALE GENOMIC DNA]</scope>
    <source>
        <strain evidence="4 5">DSM 29163</strain>
    </source>
</reference>
<keyword evidence="2" id="KW-0326">Glycosidase</keyword>
<evidence type="ECO:0000256" key="1">
    <source>
        <dbReference type="ARBA" id="ARBA00022801"/>
    </source>
</evidence>
<dbReference type="Proteomes" id="UP001300261">
    <property type="component" value="Unassembled WGS sequence"/>
</dbReference>
<dbReference type="InterPro" id="IPR036452">
    <property type="entry name" value="Ribo_hydro-like"/>
</dbReference>
<keyword evidence="5" id="KW-1185">Reference proteome</keyword>
<dbReference type="EMBL" id="JAPEVI010000003">
    <property type="protein sequence ID" value="MCX2725758.1"/>
    <property type="molecule type" value="Genomic_DNA"/>
</dbReference>
<organism evidence="4 5">
    <name type="scientific">Roseibium salinum</name>
    <dbReference type="NCBI Taxonomy" id="1604349"/>
    <lineage>
        <taxon>Bacteria</taxon>
        <taxon>Pseudomonadati</taxon>
        <taxon>Pseudomonadota</taxon>
        <taxon>Alphaproteobacteria</taxon>
        <taxon>Hyphomicrobiales</taxon>
        <taxon>Stappiaceae</taxon>
        <taxon>Roseibium</taxon>
    </lineage>
</organism>
<dbReference type="InterPro" id="IPR023186">
    <property type="entry name" value="IUNH"/>
</dbReference>
<name>A0ABT3R9I8_9HYPH</name>
<protein>
    <submittedName>
        <fullName evidence="4">Nucleoside hydrolase</fullName>
    </submittedName>
</protein>
<evidence type="ECO:0000256" key="2">
    <source>
        <dbReference type="ARBA" id="ARBA00023295"/>
    </source>
</evidence>
<evidence type="ECO:0000313" key="4">
    <source>
        <dbReference type="EMBL" id="MCX2725758.1"/>
    </source>
</evidence>
<dbReference type="PANTHER" id="PTHR12304">
    <property type="entry name" value="INOSINE-URIDINE PREFERRING NUCLEOSIDE HYDROLASE"/>
    <property type="match status" value="1"/>
</dbReference>
<feature type="domain" description="Inosine/uridine-preferring nucleoside hydrolase" evidence="3">
    <location>
        <begin position="57"/>
        <end position="315"/>
    </location>
</feature>
<dbReference type="SUPFAM" id="SSF53590">
    <property type="entry name" value="Nucleoside hydrolase"/>
    <property type="match status" value="1"/>
</dbReference>
<dbReference type="RefSeq" id="WP_265966897.1">
    <property type="nucleotide sequence ID" value="NZ_JAPEVI010000003.1"/>
</dbReference>
<dbReference type="PANTHER" id="PTHR12304:SF4">
    <property type="entry name" value="URIDINE NUCLEOSIDASE"/>
    <property type="match status" value="1"/>
</dbReference>